<dbReference type="GO" id="GO:0016614">
    <property type="term" value="F:oxidoreductase activity, acting on CH-OH group of donors"/>
    <property type="evidence" value="ECO:0007669"/>
    <property type="project" value="InterPro"/>
</dbReference>
<feature type="region of interest" description="Disordered" evidence="5">
    <location>
        <begin position="155"/>
        <end position="207"/>
    </location>
</feature>
<dbReference type="PANTHER" id="PTHR45968">
    <property type="entry name" value="OSJNBA0019K04.7 PROTEIN"/>
    <property type="match status" value="1"/>
</dbReference>
<dbReference type="SUPFAM" id="SSF51905">
    <property type="entry name" value="FAD/NAD(P)-binding domain"/>
    <property type="match status" value="1"/>
</dbReference>
<keyword evidence="3" id="KW-0732">Signal</keyword>
<dbReference type="PROSITE" id="PS00624">
    <property type="entry name" value="GMC_OXRED_2"/>
    <property type="match status" value="1"/>
</dbReference>
<comment type="caution">
    <text evidence="7">The sequence shown here is derived from an EMBL/GenBank/DDBJ whole genome shotgun (WGS) entry which is preliminary data.</text>
</comment>
<sequence>MHWTWRWKSFLSSLVEVNEFNALLNLIRDVKITSSEDTWKWDEGGRNFSIQHIKSLCFKAQNKVPNFQFLWNNWVLKKVNILCWRIEQNRVPTGHPKAASLRTSTLPFPDLCAPLFDGNAATGNRKWSSTQTTSIVGSSSIHRVQQLLLMDTEDDAGTSQHNTPEQTTDPSFEPTREPSPDPTHEPSPEPNPNKRPRTSKSTSISADDLANDMKKALQYLIKGNEGNRHARHVNVDDDDDEVEAHAPNYTFMHEATEAPRVSFFDYIVIGGGTAGIPLATTLSANYSVLLLERGGSPYNDPNITSVFNFGRYFFDTSPDSPSQQFITEGVVNSRPRVLGGGTSINAGFYSRGEEKFNVEARLTDEDLIQDSYEWTEKVIVFEPVVQSWQSALRAGLVEAGVVPDNGFTYDHLVGTKVGGSIFDSNGTRHTAADLLQYANPDGLSLYLHATVHKILFKCRGRSKPRAIGVVFEDSLGKKHLAFLKGRKNDEIILAAGALGSPQLLMLSGIGPKDQLDELDIKVVLDQPYVGQNMADNPLNILFIPAPIAVEPSIVQVVGITPFGSYIEEAGGFNVIFANLSDYQGFTYEKGGFVFEKVNGPLSKGDLKIVNRNPADNPSVTFNYFTEPEDLQKCVDGIKTILKAVDSQAFSNYKYANMTDQDILDLNMKLPYNLIVHGNTSTSLEQHCKDTVRTIWHYHGGCHIDQVVDDEYKVLGVDSLRVIDGSTILNSPGTNPQASVLMLGRYMGVTILTQRLAAEKPYTDS</sequence>
<gene>
    <name evidence="7" type="ORF">E3N88_07711</name>
</gene>
<proteinExistence type="predicted"/>
<keyword evidence="2" id="KW-0285">Flavoprotein</keyword>
<evidence type="ECO:0000256" key="3">
    <source>
        <dbReference type="ARBA" id="ARBA00022729"/>
    </source>
</evidence>
<dbReference type="SUPFAM" id="SSF54373">
    <property type="entry name" value="FAD-linked reductases, C-terminal domain"/>
    <property type="match status" value="1"/>
</dbReference>
<accession>A0A5N6PGF0</accession>
<dbReference type="EMBL" id="SZYD01000004">
    <property type="protein sequence ID" value="KAD6453006.1"/>
    <property type="molecule type" value="Genomic_DNA"/>
</dbReference>
<dbReference type="InterPro" id="IPR007867">
    <property type="entry name" value="GMC_OxRtase_C"/>
</dbReference>
<evidence type="ECO:0000256" key="2">
    <source>
        <dbReference type="ARBA" id="ARBA00022630"/>
    </source>
</evidence>
<feature type="domain" description="Glucose-methanol-choline oxidoreductase N-terminal" evidence="6">
    <location>
        <begin position="496"/>
        <end position="510"/>
    </location>
</feature>
<dbReference type="PANTHER" id="PTHR45968:SF3">
    <property type="entry name" value="OS04G0573100 PROTEIN"/>
    <property type="match status" value="1"/>
</dbReference>
<evidence type="ECO:0000313" key="7">
    <source>
        <dbReference type="EMBL" id="KAD6453006.1"/>
    </source>
</evidence>
<dbReference type="Pfam" id="PF05199">
    <property type="entry name" value="GMC_oxred_C"/>
    <property type="match status" value="1"/>
</dbReference>
<dbReference type="OrthoDB" id="269227at2759"/>
<dbReference type="Pfam" id="PF00732">
    <property type="entry name" value="GMC_oxred_N"/>
    <property type="match status" value="1"/>
</dbReference>
<evidence type="ECO:0000256" key="5">
    <source>
        <dbReference type="SAM" id="MobiDB-lite"/>
    </source>
</evidence>
<comment type="cofactor">
    <cofactor evidence="1">
        <name>FAD</name>
        <dbReference type="ChEBI" id="CHEBI:57692"/>
    </cofactor>
</comment>
<reference evidence="7 8" key="1">
    <citation type="submission" date="2019-05" db="EMBL/GenBank/DDBJ databases">
        <title>Mikania micrantha, genome provides insights into the molecular mechanism of rapid growth.</title>
        <authorList>
            <person name="Liu B."/>
        </authorList>
    </citation>
    <scope>NUCLEOTIDE SEQUENCE [LARGE SCALE GENOMIC DNA]</scope>
    <source>
        <strain evidence="7">NLD-2019</strain>
        <tissue evidence="7">Leaf</tissue>
    </source>
</reference>
<dbReference type="InterPro" id="IPR051871">
    <property type="entry name" value="GMC_Oxidoreductase-Related"/>
</dbReference>
<keyword evidence="8" id="KW-1185">Reference proteome</keyword>
<feature type="compositionally biased region" description="Basic and acidic residues" evidence="5">
    <location>
        <begin position="174"/>
        <end position="187"/>
    </location>
</feature>
<dbReference type="AlphaFoldDB" id="A0A5N6PGF0"/>
<name>A0A5N6PGF0_9ASTR</name>
<protein>
    <recommendedName>
        <fullName evidence="6">Glucose-methanol-choline oxidoreductase N-terminal domain-containing protein</fullName>
    </recommendedName>
</protein>
<evidence type="ECO:0000256" key="1">
    <source>
        <dbReference type="ARBA" id="ARBA00001974"/>
    </source>
</evidence>
<evidence type="ECO:0000259" key="6">
    <source>
        <dbReference type="PROSITE" id="PS00624"/>
    </source>
</evidence>
<evidence type="ECO:0000256" key="4">
    <source>
        <dbReference type="ARBA" id="ARBA00022827"/>
    </source>
</evidence>
<keyword evidence="4" id="KW-0274">FAD</keyword>
<feature type="compositionally biased region" description="Polar residues" evidence="5">
    <location>
        <begin position="157"/>
        <end position="170"/>
    </location>
</feature>
<organism evidence="7 8">
    <name type="scientific">Mikania micrantha</name>
    <name type="common">bitter vine</name>
    <dbReference type="NCBI Taxonomy" id="192012"/>
    <lineage>
        <taxon>Eukaryota</taxon>
        <taxon>Viridiplantae</taxon>
        <taxon>Streptophyta</taxon>
        <taxon>Embryophyta</taxon>
        <taxon>Tracheophyta</taxon>
        <taxon>Spermatophyta</taxon>
        <taxon>Magnoliopsida</taxon>
        <taxon>eudicotyledons</taxon>
        <taxon>Gunneridae</taxon>
        <taxon>Pentapetalae</taxon>
        <taxon>asterids</taxon>
        <taxon>campanulids</taxon>
        <taxon>Asterales</taxon>
        <taxon>Asteraceae</taxon>
        <taxon>Asteroideae</taxon>
        <taxon>Heliantheae alliance</taxon>
        <taxon>Eupatorieae</taxon>
        <taxon>Mikania</taxon>
    </lineage>
</organism>
<evidence type="ECO:0000313" key="8">
    <source>
        <dbReference type="Proteomes" id="UP000326396"/>
    </source>
</evidence>
<dbReference type="InterPro" id="IPR000172">
    <property type="entry name" value="GMC_OxRdtase_N"/>
</dbReference>
<dbReference type="Gene3D" id="3.50.50.60">
    <property type="entry name" value="FAD/NAD(P)-binding domain"/>
    <property type="match status" value="1"/>
</dbReference>
<dbReference type="GO" id="GO:0050660">
    <property type="term" value="F:flavin adenine dinucleotide binding"/>
    <property type="evidence" value="ECO:0007669"/>
    <property type="project" value="InterPro"/>
</dbReference>
<dbReference type="Proteomes" id="UP000326396">
    <property type="component" value="Linkage Group LG12"/>
</dbReference>
<dbReference type="InterPro" id="IPR036188">
    <property type="entry name" value="FAD/NAD-bd_sf"/>
</dbReference>
<dbReference type="Gene3D" id="3.30.410.40">
    <property type="match status" value="1"/>
</dbReference>